<feature type="domain" description="BTB" evidence="1">
    <location>
        <begin position="343"/>
        <end position="407"/>
    </location>
</feature>
<gene>
    <name evidence="3" type="ORF">HNY73_018734</name>
</gene>
<dbReference type="Gene3D" id="3.30.710.10">
    <property type="entry name" value="Potassium Channel Kv1.1, Chain A"/>
    <property type="match status" value="1"/>
</dbReference>
<dbReference type="Gene3D" id="2.60.210.10">
    <property type="entry name" value="Apoptosis, Tumor Necrosis Factor Receptor Associated Protein 2, Chain A"/>
    <property type="match status" value="1"/>
</dbReference>
<name>A0A8T0EH99_ARGBR</name>
<reference evidence="3" key="1">
    <citation type="journal article" date="2020" name="bioRxiv">
        <title>Chromosome-level reference genome of the European wasp spider Argiope bruennichi: a resource for studies on range expansion and evolutionary adaptation.</title>
        <authorList>
            <person name="Sheffer M.M."/>
            <person name="Hoppe A."/>
            <person name="Krehenwinkel H."/>
            <person name="Uhl G."/>
            <person name="Kuss A.W."/>
            <person name="Jensen L."/>
            <person name="Jensen C."/>
            <person name="Gillespie R.G."/>
            <person name="Hoff K.J."/>
            <person name="Prost S."/>
        </authorList>
    </citation>
    <scope>NUCLEOTIDE SEQUENCE</scope>
</reference>
<reference evidence="3" key="2">
    <citation type="submission" date="2020-06" db="EMBL/GenBank/DDBJ databases">
        <authorList>
            <person name="Sheffer M."/>
        </authorList>
    </citation>
    <scope>NUCLEOTIDE SEQUENCE</scope>
</reference>
<dbReference type="InterPro" id="IPR008974">
    <property type="entry name" value="TRAF-like"/>
</dbReference>
<dbReference type="PROSITE" id="PS50144">
    <property type="entry name" value="MATH"/>
    <property type="match status" value="1"/>
</dbReference>
<dbReference type="AlphaFoldDB" id="A0A8T0EH99"/>
<accession>A0A8T0EH99</accession>
<dbReference type="Pfam" id="PF00651">
    <property type="entry name" value="BTB"/>
    <property type="match status" value="1"/>
</dbReference>
<evidence type="ECO:0000313" key="3">
    <source>
        <dbReference type="EMBL" id="KAF8771295.1"/>
    </source>
</evidence>
<dbReference type="PANTHER" id="PTHR24413">
    <property type="entry name" value="SPECKLE-TYPE POZ PROTEIN"/>
    <property type="match status" value="1"/>
</dbReference>
<evidence type="ECO:0000259" key="2">
    <source>
        <dbReference type="PROSITE" id="PS50144"/>
    </source>
</evidence>
<dbReference type="PROSITE" id="PS50097">
    <property type="entry name" value="BTB"/>
    <property type="match status" value="1"/>
</dbReference>
<dbReference type="Pfam" id="PF22486">
    <property type="entry name" value="MATH_2"/>
    <property type="match status" value="1"/>
</dbReference>
<dbReference type="SUPFAM" id="SSF49599">
    <property type="entry name" value="TRAF domain-like"/>
    <property type="match status" value="1"/>
</dbReference>
<evidence type="ECO:0000259" key="1">
    <source>
        <dbReference type="PROSITE" id="PS50097"/>
    </source>
</evidence>
<comment type="caution">
    <text evidence="3">The sequence shown here is derived from an EMBL/GenBank/DDBJ whole genome shotgun (WGS) entry which is preliminary data.</text>
</comment>
<dbReference type="InterPro" id="IPR000210">
    <property type="entry name" value="BTB/POZ_dom"/>
</dbReference>
<proteinExistence type="predicted"/>
<dbReference type="SMART" id="SM00061">
    <property type="entry name" value="MATH"/>
    <property type="match status" value="1"/>
</dbReference>
<dbReference type="SUPFAM" id="SSF54695">
    <property type="entry name" value="POZ domain"/>
    <property type="match status" value="1"/>
</dbReference>
<dbReference type="SMART" id="SM00225">
    <property type="entry name" value="BTB"/>
    <property type="match status" value="1"/>
</dbReference>
<dbReference type="CDD" id="cd18186">
    <property type="entry name" value="BTB_POZ_ZBTB_KLHL-like"/>
    <property type="match status" value="1"/>
</dbReference>
<dbReference type="EMBL" id="JABXBU010002228">
    <property type="protein sequence ID" value="KAF8771295.1"/>
    <property type="molecule type" value="Genomic_DNA"/>
</dbReference>
<sequence length="502" mass="57739">MAWKEGERKCFTFIWKLENIRYCVQKKGELIISPPFEVGEIEGTIWTLGLYPRGKEVGNYIGFFLYRDINSKGEIDPEIQYELHFVANDGSVLKSFDVTKYAIPKGTGYGLDKFVKREDVFLTKRSEFLPQNTLTVRCKIWKCTRELLQDVCCSARTRIGAEKRSFLWKIENFSALEIDKKYSYLLKSFVNNKQLITLDLSVTGGLSCEEIIRFQFVLQDQSIKFSALCLHLVDAYGNKVQCNQDEFWFDTQNKYKQFSFLFTRQQLKAKKSVYLPDDVLSLHWDWTFSKGIVLEEIEEVQQGCTRTENEISDAGNVNNEIKIPFSDNFNDNLKSLYDASFLCDVKLKTSTNVYPAHKVVLSASSSVFKAMFSNDMKEKFSSCVDINDFSDDTINRMLLFIYNTRVEDLTWETASQLYVAADKYAILGLKNICSSYLKDNLSLNNACEALLLSDLYTDGDLKSVVQGYILGHIQNIVNTAKWKILMETNAKLAAETLCLQYK</sequence>
<keyword evidence="4" id="KW-1185">Reference proteome</keyword>
<dbReference type="Proteomes" id="UP000807504">
    <property type="component" value="Unassembled WGS sequence"/>
</dbReference>
<feature type="domain" description="MATH" evidence="2">
    <location>
        <begin position="10"/>
        <end position="140"/>
    </location>
</feature>
<dbReference type="InterPro" id="IPR002083">
    <property type="entry name" value="MATH/TRAF_dom"/>
</dbReference>
<protein>
    <submittedName>
        <fullName evidence="3">TD and POZ domain-containing protein 5</fullName>
    </submittedName>
</protein>
<dbReference type="Gene3D" id="1.25.40.420">
    <property type="match status" value="1"/>
</dbReference>
<organism evidence="3 4">
    <name type="scientific">Argiope bruennichi</name>
    <name type="common">Wasp spider</name>
    <name type="synonym">Aranea bruennichi</name>
    <dbReference type="NCBI Taxonomy" id="94029"/>
    <lineage>
        <taxon>Eukaryota</taxon>
        <taxon>Metazoa</taxon>
        <taxon>Ecdysozoa</taxon>
        <taxon>Arthropoda</taxon>
        <taxon>Chelicerata</taxon>
        <taxon>Arachnida</taxon>
        <taxon>Araneae</taxon>
        <taxon>Araneomorphae</taxon>
        <taxon>Entelegynae</taxon>
        <taxon>Araneoidea</taxon>
        <taxon>Araneidae</taxon>
        <taxon>Argiope</taxon>
    </lineage>
</organism>
<dbReference type="InterPro" id="IPR011333">
    <property type="entry name" value="SKP1/BTB/POZ_sf"/>
</dbReference>
<dbReference type="GO" id="GO:0030163">
    <property type="term" value="P:protein catabolic process"/>
    <property type="evidence" value="ECO:0007669"/>
    <property type="project" value="UniProtKB-ARBA"/>
</dbReference>
<dbReference type="CDD" id="cd00121">
    <property type="entry name" value="MATH"/>
    <property type="match status" value="1"/>
</dbReference>
<evidence type="ECO:0000313" key="4">
    <source>
        <dbReference type="Proteomes" id="UP000807504"/>
    </source>
</evidence>